<gene>
    <name evidence="1" type="ORF">SAMN05421831_104165</name>
</gene>
<keyword evidence="2" id="KW-1185">Reference proteome</keyword>
<dbReference type="RefSeq" id="WP_093309035.1">
    <property type="nucleotide sequence ID" value="NZ_FNYH01000004.1"/>
</dbReference>
<dbReference type="EMBL" id="FNYH01000004">
    <property type="protein sequence ID" value="SEI57342.1"/>
    <property type="molecule type" value="Genomic_DNA"/>
</dbReference>
<protein>
    <submittedName>
        <fullName evidence="1">Uncharacterized protein</fullName>
    </submittedName>
</protein>
<evidence type="ECO:0000313" key="2">
    <source>
        <dbReference type="Proteomes" id="UP000242999"/>
    </source>
</evidence>
<dbReference type="OrthoDB" id="6117523at2"/>
<evidence type="ECO:0000313" key="1">
    <source>
        <dbReference type="EMBL" id="SEI57342.1"/>
    </source>
</evidence>
<reference evidence="2" key="1">
    <citation type="submission" date="2016-10" db="EMBL/GenBank/DDBJ databases">
        <authorList>
            <person name="Varghese N."/>
            <person name="Submissions S."/>
        </authorList>
    </citation>
    <scope>NUCLEOTIDE SEQUENCE [LARGE SCALE GENOMIC DNA]</scope>
    <source>
        <strain evidence="2">DSM 7165</strain>
    </source>
</reference>
<organism evidence="1 2">
    <name type="scientific">Allopseudospirillum japonicum</name>
    <dbReference type="NCBI Taxonomy" id="64971"/>
    <lineage>
        <taxon>Bacteria</taxon>
        <taxon>Pseudomonadati</taxon>
        <taxon>Pseudomonadota</taxon>
        <taxon>Gammaproteobacteria</taxon>
        <taxon>Oceanospirillales</taxon>
        <taxon>Oceanospirillaceae</taxon>
        <taxon>Allopseudospirillum</taxon>
    </lineage>
</organism>
<accession>A0A1H6S1M0</accession>
<name>A0A1H6S1M0_9GAMM</name>
<dbReference type="Proteomes" id="UP000242999">
    <property type="component" value="Unassembled WGS sequence"/>
</dbReference>
<dbReference type="AlphaFoldDB" id="A0A1H6S1M0"/>
<sequence length="150" mass="17182">MNQVHFKQAAWPNQQGPYWALYVSTQEDFLLALQEGEPVYHLGVFADQATIATMQARYLQEAKTCIQVRLDDQDVQAWLTQDAPAPAPVGHFGTAFSGYVIRTLTEDLQALEIFYTADLHQETLGADQAPIMWQRMYQHYDTRRLRCALC</sequence>
<dbReference type="STRING" id="64971.SAMN05421831_104165"/>
<proteinExistence type="predicted"/>